<dbReference type="eggNOG" id="ENOG502S254">
    <property type="taxonomic scope" value="Eukaryota"/>
</dbReference>
<evidence type="ECO:0000256" key="15">
    <source>
        <dbReference type="ARBA" id="ARBA00024596"/>
    </source>
</evidence>
<dbReference type="OMA" id="MIEATLC"/>
<keyword evidence="11" id="KW-0539">Nucleus</keyword>
<proteinExistence type="inferred from homology"/>
<evidence type="ECO:0000256" key="4">
    <source>
        <dbReference type="ARBA" id="ARBA00005582"/>
    </source>
</evidence>
<evidence type="ECO:0000256" key="7">
    <source>
        <dbReference type="ARBA" id="ARBA00022723"/>
    </source>
</evidence>
<evidence type="ECO:0000256" key="2">
    <source>
        <dbReference type="ARBA" id="ARBA00004123"/>
    </source>
</evidence>
<feature type="domain" description="Nudix hydrolase" evidence="28">
    <location>
        <begin position="3"/>
        <end position="129"/>
    </location>
</feature>
<dbReference type="AlphaFoldDB" id="A7SEA9"/>
<keyword evidence="6" id="KW-0963">Cytoplasm</keyword>
<dbReference type="PRINTS" id="PR00502">
    <property type="entry name" value="NUDIXFAMILY"/>
</dbReference>
<organism evidence="29 30">
    <name type="scientific">Nematostella vectensis</name>
    <name type="common">Starlet sea anemone</name>
    <dbReference type="NCBI Taxonomy" id="45351"/>
    <lineage>
        <taxon>Eukaryota</taxon>
        <taxon>Metazoa</taxon>
        <taxon>Cnidaria</taxon>
        <taxon>Anthozoa</taxon>
        <taxon>Hexacorallia</taxon>
        <taxon>Actiniaria</taxon>
        <taxon>Edwardsiidae</taxon>
        <taxon>Nematostella</taxon>
    </lineage>
</organism>
<dbReference type="PhylomeDB" id="A7SEA9"/>
<dbReference type="InterPro" id="IPR000086">
    <property type="entry name" value="NUDIX_hydrolase_dom"/>
</dbReference>
<sequence>MSKNKLLTLVLVHDSVRVLLGMKKRGFGVGRWNGFGGKVECGETIEQAARRELLEESGLTATRLEEAGILMFEFKGDPVILEVHVFRSEEFTGEPTETEEMRPHWFENSAIPFDEMWPDDILWFPHFLKKEKFEGYFLFEGLSKILDYKLDVL</sequence>
<evidence type="ECO:0000256" key="21">
    <source>
        <dbReference type="ARBA" id="ARBA00031927"/>
    </source>
</evidence>
<dbReference type="GO" id="GO:0003723">
    <property type="term" value="F:RNA binding"/>
    <property type="evidence" value="ECO:0007669"/>
    <property type="project" value="UniProtKB-KW"/>
</dbReference>
<dbReference type="InterPro" id="IPR015797">
    <property type="entry name" value="NUDIX_hydrolase-like_dom_sf"/>
</dbReference>
<keyword evidence="10" id="KW-0694">RNA-binding</keyword>
<evidence type="ECO:0000256" key="17">
    <source>
        <dbReference type="ARBA" id="ARBA00026218"/>
    </source>
</evidence>
<dbReference type="EC" id="3.6.1.56" evidence="16"/>
<dbReference type="InParanoid" id="A7SEA9"/>
<evidence type="ECO:0000256" key="18">
    <source>
        <dbReference type="ARBA" id="ARBA00029673"/>
    </source>
</evidence>
<comment type="catalytic activity">
    <reaction evidence="14">
        <text>8-oxo-dGTP + H2O = 8-oxo-dGMP + diphosphate + H(+)</text>
        <dbReference type="Rhea" id="RHEA:31575"/>
        <dbReference type="ChEBI" id="CHEBI:15377"/>
        <dbReference type="ChEBI" id="CHEBI:15378"/>
        <dbReference type="ChEBI" id="CHEBI:33019"/>
        <dbReference type="ChEBI" id="CHEBI:63224"/>
        <dbReference type="ChEBI" id="CHEBI:77896"/>
    </reaction>
    <physiologicalReaction direction="left-to-right" evidence="14">
        <dbReference type="Rhea" id="RHEA:31576"/>
    </physiologicalReaction>
</comment>
<evidence type="ECO:0000256" key="3">
    <source>
        <dbReference type="ARBA" id="ARBA00004496"/>
    </source>
</evidence>
<dbReference type="CDD" id="cd03427">
    <property type="entry name" value="NUDIX_MTH1_Nudt1"/>
    <property type="match status" value="1"/>
</dbReference>
<gene>
    <name evidence="29" type="ORF">NEMVEDRAFT_v1g244663</name>
</gene>
<evidence type="ECO:0000256" key="19">
    <source>
        <dbReference type="ARBA" id="ARBA00030634"/>
    </source>
</evidence>
<comment type="function">
    <text evidence="26">Oxidized purine nucleoside triphosphate hydrolase which is a prominent sanitizer of the oxidized nucleotide pool. Catalyzes the hydrolysis of 2-oxo-dATP (2-hydroxy-dATP) into 2-oxo-dAMP. Also has a significant hydrolase activity toward 2-oxo-ATP, 8-oxo-dGTP and 8-oxo-dATP. Through the hydrolysis of oxidized purine nucleoside triphosphates, prevents their incorporation into DNA and the subsequent transversions A:T to C:G and G:C to T:A. Also catalyzes the hydrolysis of methylated purine nucleoside triphosphate preventing their integration into DNA. Through this antimutagenic activity protects cells from oxidative stress.</text>
</comment>
<dbReference type="GO" id="GO:0046872">
    <property type="term" value="F:metal ion binding"/>
    <property type="evidence" value="ECO:0007669"/>
    <property type="project" value="UniProtKB-KW"/>
</dbReference>
<evidence type="ECO:0000256" key="22">
    <source>
        <dbReference type="ARBA" id="ARBA00032071"/>
    </source>
</evidence>
<evidence type="ECO:0000256" key="26">
    <source>
        <dbReference type="ARBA" id="ARBA00053094"/>
    </source>
</evidence>
<keyword evidence="9" id="KW-0460">Magnesium</keyword>
<comment type="similarity">
    <text evidence="4 27">Belongs to the Nudix hydrolase family.</text>
</comment>
<dbReference type="GO" id="GO:0008413">
    <property type="term" value="F:8-oxo-7,8-dihydroguanosine triphosphate pyrophosphatase activity"/>
    <property type="evidence" value="ECO:0000318"/>
    <property type="project" value="GO_Central"/>
</dbReference>
<evidence type="ECO:0000256" key="23">
    <source>
        <dbReference type="ARBA" id="ARBA00048002"/>
    </source>
</evidence>
<evidence type="ECO:0000256" key="13">
    <source>
        <dbReference type="ARBA" id="ARBA00024459"/>
    </source>
</evidence>
<dbReference type="OrthoDB" id="408303at2759"/>
<dbReference type="HOGENOM" id="CLU_037162_11_1_1"/>
<dbReference type="Proteomes" id="UP000001593">
    <property type="component" value="Unassembled WGS sequence"/>
</dbReference>
<evidence type="ECO:0000256" key="16">
    <source>
        <dbReference type="ARBA" id="ARBA00026103"/>
    </source>
</evidence>
<dbReference type="InterPro" id="IPR020084">
    <property type="entry name" value="NUDIX_hydrolase_CS"/>
</dbReference>
<evidence type="ECO:0000256" key="10">
    <source>
        <dbReference type="ARBA" id="ARBA00022884"/>
    </source>
</evidence>
<dbReference type="PRINTS" id="PR01403">
    <property type="entry name" value="8OXTPHPHTASE"/>
</dbReference>
<dbReference type="Gene3D" id="3.90.79.10">
    <property type="entry name" value="Nucleoside Triphosphate Pyrophosphohydrolase"/>
    <property type="match status" value="1"/>
</dbReference>
<evidence type="ECO:0000256" key="20">
    <source>
        <dbReference type="ARBA" id="ARBA00030682"/>
    </source>
</evidence>
<dbReference type="PROSITE" id="PS00893">
    <property type="entry name" value="NUDIX_BOX"/>
    <property type="match status" value="1"/>
</dbReference>
<dbReference type="GO" id="GO:0008828">
    <property type="term" value="F:dATP diphosphatase activity"/>
    <property type="evidence" value="ECO:0007669"/>
    <property type="project" value="UniProtKB-EC"/>
</dbReference>
<evidence type="ECO:0000256" key="1">
    <source>
        <dbReference type="ARBA" id="ARBA00001946"/>
    </source>
</evidence>
<dbReference type="FunCoup" id="A7SEA9">
    <property type="interactions" value="49"/>
</dbReference>
<comment type="catalytic activity">
    <reaction evidence="24">
        <text>O(6)-methyl-dGTP + H2O = O(6)-methyl-dGMP + diphosphate + H(+)</text>
        <dbReference type="Rhea" id="RHEA:67600"/>
        <dbReference type="ChEBI" id="CHEBI:15377"/>
        <dbReference type="ChEBI" id="CHEBI:15378"/>
        <dbReference type="ChEBI" id="CHEBI:33019"/>
        <dbReference type="ChEBI" id="CHEBI:169974"/>
        <dbReference type="ChEBI" id="CHEBI:169975"/>
    </reaction>
    <physiologicalReaction direction="left-to-right" evidence="24">
        <dbReference type="Rhea" id="RHEA:67601"/>
    </physiologicalReaction>
</comment>
<keyword evidence="30" id="KW-1185">Reference proteome</keyword>
<evidence type="ECO:0000256" key="25">
    <source>
        <dbReference type="ARBA" id="ARBA00049032"/>
    </source>
</evidence>
<evidence type="ECO:0000313" key="30">
    <source>
        <dbReference type="Proteomes" id="UP000001593"/>
    </source>
</evidence>
<comment type="catalytic activity">
    <reaction evidence="13">
        <text>2-oxo-dATP + H2O = 2-oxo-dAMP + diphosphate + H(+)</text>
        <dbReference type="Rhea" id="RHEA:31583"/>
        <dbReference type="ChEBI" id="CHEBI:15377"/>
        <dbReference type="ChEBI" id="CHEBI:15378"/>
        <dbReference type="ChEBI" id="CHEBI:33019"/>
        <dbReference type="ChEBI" id="CHEBI:63212"/>
        <dbReference type="ChEBI" id="CHEBI:77897"/>
        <dbReference type="EC" id="3.6.1.56"/>
    </reaction>
    <physiologicalReaction direction="left-to-right" evidence="13">
        <dbReference type="Rhea" id="RHEA:31584"/>
    </physiologicalReaction>
</comment>
<dbReference type="KEGG" id="nve:5509545"/>
<dbReference type="PROSITE" id="PS51462">
    <property type="entry name" value="NUDIX"/>
    <property type="match status" value="1"/>
</dbReference>
<dbReference type="PANTHER" id="PTHR43758">
    <property type="entry name" value="7,8-DIHYDRO-8-OXOGUANINE TRIPHOSPHATASE"/>
    <property type="match status" value="1"/>
</dbReference>
<dbReference type="GO" id="GO:0042262">
    <property type="term" value="P:DNA protection"/>
    <property type="evidence" value="ECO:0000318"/>
    <property type="project" value="GO_Central"/>
</dbReference>
<dbReference type="Pfam" id="PF00293">
    <property type="entry name" value="NUDIX"/>
    <property type="match status" value="1"/>
</dbReference>
<evidence type="ECO:0000256" key="6">
    <source>
        <dbReference type="ARBA" id="ARBA00022490"/>
    </source>
</evidence>
<evidence type="ECO:0000256" key="24">
    <source>
        <dbReference type="ARBA" id="ARBA00048894"/>
    </source>
</evidence>
<evidence type="ECO:0000313" key="29">
    <source>
        <dbReference type="EMBL" id="EDO37977.1"/>
    </source>
</evidence>
<accession>A7SEA9</accession>
<comment type="cofactor">
    <cofactor evidence="1">
        <name>Mg(2+)</name>
        <dbReference type="ChEBI" id="CHEBI:18420"/>
    </cofactor>
</comment>
<dbReference type="InterPro" id="IPR020476">
    <property type="entry name" value="Nudix_hydrolase"/>
</dbReference>
<comment type="catalytic activity">
    <reaction evidence="23">
        <text>N(6)-methyl-ATP + H2O = N(6)-methyl-AMP + diphosphate + H(+)</text>
        <dbReference type="Rhea" id="RHEA:67608"/>
        <dbReference type="ChEBI" id="CHEBI:15377"/>
        <dbReference type="ChEBI" id="CHEBI:15378"/>
        <dbReference type="ChEBI" id="CHEBI:33019"/>
        <dbReference type="ChEBI" id="CHEBI:144842"/>
        <dbReference type="ChEBI" id="CHEBI:172873"/>
    </reaction>
    <physiologicalReaction direction="left-to-right" evidence="23">
        <dbReference type="Rhea" id="RHEA:67609"/>
    </physiologicalReaction>
</comment>
<dbReference type="PANTHER" id="PTHR43758:SF2">
    <property type="entry name" value="OXIDIZED PURINE NUCLEOSIDE TRIPHOSPHATE HYDROLASE"/>
    <property type="match status" value="1"/>
</dbReference>
<comment type="subcellular location">
    <subcellularLocation>
        <location evidence="3">Cytoplasm</location>
    </subcellularLocation>
    <subcellularLocation>
        <location evidence="2">Nucleus</location>
    </subcellularLocation>
</comment>
<evidence type="ECO:0000256" key="5">
    <source>
        <dbReference type="ARBA" id="ARBA00011245"/>
    </source>
</evidence>
<evidence type="ECO:0000256" key="9">
    <source>
        <dbReference type="ARBA" id="ARBA00022842"/>
    </source>
</evidence>
<dbReference type="InterPro" id="IPR003563">
    <property type="entry name" value="8ODP"/>
</dbReference>
<dbReference type="SUPFAM" id="SSF55811">
    <property type="entry name" value="Nudix"/>
    <property type="match status" value="1"/>
</dbReference>
<comment type="catalytic activity">
    <reaction evidence="15">
        <text>2-oxo-ATP + H2O = 2-oxo-AMP + diphosphate + H(+)</text>
        <dbReference type="Rhea" id="RHEA:67392"/>
        <dbReference type="ChEBI" id="CHEBI:15377"/>
        <dbReference type="ChEBI" id="CHEBI:15378"/>
        <dbReference type="ChEBI" id="CHEBI:33019"/>
        <dbReference type="ChEBI" id="CHEBI:71395"/>
        <dbReference type="ChEBI" id="CHEBI:172878"/>
    </reaction>
    <physiologicalReaction direction="left-to-right" evidence="15">
        <dbReference type="Rhea" id="RHEA:67393"/>
    </physiologicalReaction>
</comment>
<comment type="catalytic activity">
    <reaction evidence="25">
        <text>N(6)-methyl-dATP + H2O = N(6)-methyl-dAMP + diphosphate + H(+)</text>
        <dbReference type="Rhea" id="RHEA:67604"/>
        <dbReference type="ChEBI" id="CHEBI:15377"/>
        <dbReference type="ChEBI" id="CHEBI:15378"/>
        <dbReference type="ChEBI" id="CHEBI:33019"/>
        <dbReference type="ChEBI" id="CHEBI:169976"/>
        <dbReference type="ChEBI" id="CHEBI:172872"/>
    </reaction>
    <physiologicalReaction direction="left-to-right" evidence="25">
        <dbReference type="Rhea" id="RHEA:67605"/>
    </physiologicalReaction>
</comment>
<dbReference type="GO" id="GO:0005737">
    <property type="term" value="C:cytoplasm"/>
    <property type="evidence" value="ECO:0000318"/>
    <property type="project" value="GO_Central"/>
</dbReference>
<keyword evidence="8 27" id="KW-0378">Hydrolase</keyword>
<evidence type="ECO:0000256" key="14">
    <source>
        <dbReference type="ARBA" id="ARBA00024486"/>
    </source>
</evidence>
<comment type="subunit">
    <text evidence="5">Monomer.</text>
</comment>
<dbReference type="EMBL" id="DS469635">
    <property type="protein sequence ID" value="EDO37977.1"/>
    <property type="molecule type" value="Genomic_DNA"/>
</dbReference>
<evidence type="ECO:0000256" key="8">
    <source>
        <dbReference type="ARBA" id="ARBA00022801"/>
    </source>
</evidence>
<dbReference type="GO" id="GO:0005634">
    <property type="term" value="C:nucleus"/>
    <property type="evidence" value="ECO:0007669"/>
    <property type="project" value="UniProtKB-SubCell"/>
</dbReference>
<evidence type="ECO:0000259" key="28">
    <source>
        <dbReference type="PROSITE" id="PS51462"/>
    </source>
</evidence>
<protein>
    <recommendedName>
        <fullName evidence="17">Oxidized purine nucleoside triphosphate hydrolase</fullName>
        <ecNumber evidence="16">3.6.1.56</ecNumber>
    </recommendedName>
    <alternativeName>
        <fullName evidence="21">2-hydroxy-dATP diphosphatase</fullName>
    </alternativeName>
    <alternativeName>
        <fullName evidence="20">7,8-dihydro-8-oxoguanine triphosphatase</fullName>
    </alternativeName>
    <alternativeName>
        <fullName evidence="19">8-oxo-dGTPase</fullName>
    </alternativeName>
    <alternativeName>
        <fullName evidence="22">Methylated purine nucleoside triphosphate hydrolase</fullName>
    </alternativeName>
    <alternativeName>
        <fullName evidence="18">Nucleoside diphosphate-linked moiety X motif 1</fullName>
    </alternativeName>
</protein>
<keyword evidence="7" id="KW-0479">Metal-binding</keyword>
<comment type="catalytic activity">
    <reaction evidence="12">
        <text>8-oxo-dATP + H2O = 8-oxo-dAMP + diphosphate + H(+)</text>
        <dbReference type="Rhea" id="RHEA:65396"/>
        <dbReference type="ChEBI" id="CHEBI:15377"/>
        <dbReference type="ChEBI" id="CHEBI:15378"/>
        <dbReference type="ChEBI" id="CHEBI:33019"/>
        <dbReference type="ChEBI" id="CHEBI:71361"/>
        <dbReference type="ChEBI" id="CHEBI:172871"/>
    </reaction>
    <physiologicalReaction direction="left-to-right" evidence="12">
        <dbReference type="Rhea" id="RHEA:65397"/>
    </physiologicalReaction>
</comment>
<evidence type="ECO:0000256" key="12">
    <source>
        <dbReference type="ARBA" id="ARBA00024448"/>
    </source>
</evidence>
<evidence type="ECO:0000256" key="11">
    <source>
        <dbReference type="ARBA" id="ARBA00023242"/>
    </source>
</evidence>
<reference evidence="29 30" key="1">
    <citation type="journal article" date="2007" name="Science">
        <title>Sea anemone genome reveals ancestral eumetazoan gene repertoire and genomic organization.</title>
        <authorList>
            <person name="Putnam N.H."/>
            <person name="Srivastava M."/>
            <person name="Hellsten U."/>
            <person name="Dirks B."/>
            <person name="Chapman J."/>
            <person name="Salamov A."/>
            <person name="Terry A."/>
            <person name="Shapiro H."/>
            <person name="Lindquist E."/>
            <person name="Kapitonov V.V."/>
            <person name="Jurka J."/>
            <person name="Genikhovich G."/>
            <person name="Grigoriev I.V."/>
            <person name="Lucas S.M."/>
            <person name="Steele R.E."/>
            <person name="Finnerty J.R."/>
            <person name="Technau U."/>
            <person name="Martindale M.Q."/>
            <person name="Rokhsar D.S."/>
        </authorList>
    </citation>
    <scope>NUCLEOTIDE SEQUENCE [LARGE SCALE GENOMIC DNA]</scope>
    <source>
        <strain evidence="30">CH2 X CH6</strain>
    </source>
</reference>
<name>A7SEA9_NEMVE</name>
<evidence type="ECO:0000256" key="27">
    <source>
        <dbReference type="RuleBase" id="RU003476"/>
    </source>
</evidence>